<dbReference type="EMBL" id="WBPG01000020">
    <property type="protein sequence ID" value="KAB2442535.1"/>
    <property type="molecule type" value="Genomic_DNA"/>
</dbReference>
<feature type="compositionally biased region" description="Low complexity" evidence="1">
    <location>
        <begin position="69"/>
        <end position="87"/>
    </location>
</feature>
<evidence type="ECO:0000259" key="2">
    <source>
        <dbReference type="Pfam" id="PF22872"/>
    </source>
</evidence>
<feature type="region of interest" description="Disordered" evidence="1">
    <location>
        <begin position="21"/>
        <end position="93"/>
    </location>
</feature>
<protein>
    <recommendedName>
        <fullName evidence="2">DUF7018 domain-containing protein</fullName>
    </recommendedName>
</protein>
<gene>
    <name evidence="3" type="ORF">F8163_15145</name>
</gene>
<feature type="compositionally biased region" description="Basic and acidic residues" evidence="1">
    <location>
        <begin position="24"/>
        <end position="60"/>
    </location>
</feature>
<dbReference type="Pfam" id="PF22872">
    <property type="entry name" value="DUF7018"/>
    <property type="match status" value="1"/>
</dbReference>
<proteinExistence type="predicted"/>
<dbReference type="PROSITE" id="PS51257">
    <property type="entry name" value="PROKAR_LIPOPROTEIN"/>
    <property type="match status" value="1"/>
</dbReference>
<dbReference type="Proteomes" id="UP000470409">
    <property type="component" value="Unassembled WGS sequence"/>
</dbReference>
<comment type="caution">
    <text evidence="3">The sequence shown here is derived from an EMBL/GenBank/DDBJ whole genome shotgun (WGS) entry which is preliminary data.</text>
</comment>
<dbReference type="InterPro" id="IPR053854">
    <property type="entry name" value="DUF7018"/>
</dbReference>
<dbReference type="RefSeq" id="WP_151626604.1">
    <property type="nucleotide sequence ID" value="NZ_WBPG01000020.1"/>
</dbReference>
<sequence length="215" mass="23280">MKAKKLVSLALPVMLLSGCITIETDGKKAEPKKEETQKVEKENKAAEKESKSTDSKKEDSLSVAKGEGTNSSSSSSQQSSSSNSSTSKVTGSDVERYKADIINSATQIEDTMKLIEGIADSDVKSYKQKKSEVQLSLGGAKATTTKLKNLQAPPELQGEQAKIKQSMELYADCFQLLFDALEQEDESKMHQSLSKAREGSKLFEEAAKSIGSKTN</sequence>
<evidence type="ECO:0000313" key="4">
    <source>
        <dbReference type="Proteomes" id="UP000470409"/>
    </source>
</evidence>
<evidence type="ECO:0000256" key="1">
    <source>
        <dbReference type="SAM" id="MobiDB-lite"/>
    </source>
</evidence>
<reference evidence="3 4" key="1">
    <citation type="submission" date="2019-10" db="EMBL/GenBank/DDBJ databases">
        <title>Bacillus from the desert of Cuatro Cinegas, Coahuila.</title>
        <authorList>
            <person name="Olmedo-Alvarez G."/>
            <person name="Saldana S."/>
            <person name="Barcelo D."/>
        </authorList>
    </citation>
    <scope>NUCLEOTIDE SEQUENCE [LARGE SCALE GENOMIC DNA]</scope>
    <source>
        <strain evidence="3 4">CH155b_5T</strain>
    </source>
</reference>
<feature type="domain" description="DUF7018" evidence="2">
    <location>
        <begin position="95"/>
        <end position="205"/>
    </location>
</feature>
<evidence type="ECO:0000313" key="3">
    <source>
        <dbReference type="EMBL" id="KAB2442535.1"/>
    </source>
</evidence>
<dbReference type="AlphaFoldDB" id="A0A7V7V4G2"/>
<organism evidence="3 4">
    <name type="scientific">Bacillus luti</name>
    <dbReference type="NCBI Taxonomy" id="2026191"/>
    <lineage>
        <taxon>Bacteria</taxon>
        <taxon>Bacillati</taxon>
        <taxon>Bacillota</taxon>
        <taxon>Bacilli</taxon>
        <taxon>Bacillales</taxon>
        <taxon>Bacillaceae</taxon>
        <taxon>Bacillus</taxon>
        <taxon>Bacillus cereus group</taxon>
    </lineage>
</organism>
<name>A0A7V7V4G2_9BACI</name>
<accession>A0A7V7V4G2</accession>